<dbReference type="InterPro" id="IPR010982">
    <property type="entry name" value="Lambda_DNA-bd_dom_sf"/>
</dbReference>
<comment type="caution">
    <text evidence="5">The sequence shown here is derived from an EMBL/GenBank/DDBJ whole genome shotgun (WGS) entry which is preliminary data.</text>
</comment>
<dbReference type="SMART" id="SM00354">
    <property type="entry name" value="HTH_LACI"/>
    <property type="match status" value="1"/>
</dbReference>
<dbReference type="PROSITE" id="PS50932">
    <property type="entry name" value="HTH_LACI_2"/>
    <property type="match status" value="1"/>
</dbReference>
<evidence type="ECO:0000256" key="2">
    <source>
        <dbReference type="ARBA" id="ARBA00023125"/>
    </source>
</evidence>
<dbReference type="Pfam" id="PF13377">
    <property type="entry name" value="Peripla_BP_3"/>
    <property type="match status" value="1"/>
</dbReference>
<feature type="domain" description="HTH lacI-type" evidence="4">
    <location>
        <begin position="2"/>
        <end position="56"/>
    </location>
</feature>
<keyword evidence="1" id="KW-0805">Transcription regulation</keyword>
<dbReference type="PROSITE" id="PS00356">
    <property type="entry name" value="HTH_LACI_1"/>
    <property type="match status" value="1"/>
</dbReference>
<dbReference type="PANTHER" id="PTHR30146:SF109">
    <property type="entry name" value="HTH-TYPE TRANSCRIPTIONAL REGULATOR GALS"/>
    <property type="match status" value="1"/>
</dbReference>
<sequence length="331" mass="37216">MVKMKDVALKAEVSQATVSRVINGSTYVEPYTRQKVLDVIEELGYKVNSAAKALSSKKSSVIAVILPDISNPYFAEILNVIENEAYQSGYKVIFMNSQGNEHKEKKLIDNILKYKPLGVVLSPLDDEENYSKKLIENKIPVVTMGKLSQNFSGVSINHKVGGELLAKHFVSLGHEKIGYIGNKDDKFKGFKDGLASLNVNLKDENCIDFYNYSSINIKEAVYSSLEKYLKKHKKFDFTAIFTGNDIVAMEVINFFRDKGIKVPEDIAVAGFDNISFTSYLSITTVAQPVREIAFLAFERLMMEAKSGNKEIKHIEILPRLIPRDSTVKFFK</sequence>
<dbReference type="Gene3D" id="1.10.260.40">
    <property type="entry name" value="lambda repressor-like DNA-binding domains"/>
    <property type="match status" value="1"/>
</dbReference>
<dbReference type="SUPFAM" id="SSF53822">
    <property type="entry name" value="Periplasmic binding protein-like I"/>
    <property type="match status" value="1"/>
</dbReference>
<dbReference type="Gene3D" id="3.40.50.2300">
    <property type="match status" value="2"/>
</dbReference>
<dbReference type="InterPro" id="IPR000843">
    <property type="entry name" value="HTH_LacI"/>
</dbReference>
<keyword evidence="2 5" id="KW-0238">DNA-binding</keyword>
<dbReference type="CDD" id="cd01392">
    <property type="entry name" value="HTH_LacI"/>
    <property type="match status" value="1"/>
</dbReference>
<dbReference type="InterPro" id="IPR046335">
    <property type="entry name" value="LacI/GalR-like_sensor"/>
</dbReference>
<evidence type="ECO:0000313" key="5">
    <source>
        <dbReference type="EMBL" id="MDX8336877.1"/>
    </source>
</evidence>
<evidence type="ECO:0000313" key="6">
    <source>
        <dbReference type="Proteomes" id="UP001279681"/>
    </source>
</evidence>
<evidence type="ECO:0000256" key="1">
    <source>
        <dbReference type="ARBA" id="ARBA00023015"/>
    </source>
</evidence>
<dbReference type="EMBL" id="JAVIKH010000015">
    <property type="protein sequence ID" value="MDX8336877.1"/>
    <property type="molecule type" value="Genomic_DNA"/>
</dbReference>
<dbReference type="CDD" id="cd06267">
    <property type="entry name" value="PBP1_LacI_sugar_binding-like"/>
    <property type="match status" value="1"/>
</dbReference>
<evidence type="ECO:0000256" key="3">
    <source>
        <dbReference type="ARBA" id="ARBA00023163"/>
    </source>
</evidence>
<keyword evidence="3" id="KW-0804">Transcription</keyword>
<dbReference type="PANTHER" id="PTHR30146">
    <property type="entry name" value="LACI-RELATED TRANSCRIPTIONAL REPRESSOR"/>
    <property type="match status" value="1"/>
</dbReference>
<name>A0ABU4WCX5_9FUSO</name>
<dbReference type="Pfam" id="PF00356">
    <property type="entry name" value="LacI"/>
    <property type="match status" value="1"/>
</dbReference>
<evidence type="ECO:0000259" key="4">
    <source>
        <dbReference type="PROSITE" id="PS50932"/>
    </source>
</evidence>
<dbReference type="SUPFAM" id="SSF47413">
    <property type="entry name" value="lambda repressor-like DNA-binding domains"/>
    <property type="match status" value="1"/>
</dbReference>
<organism evidence="5 6">
    <name type="scientific">Candidatus Cetobacterium colombiensis</name>
    <dbReference type="NCBI Taxonomy" id="3073100"/>
    <lineage>
        <taxon>Bacteria</taxon>
        <taxon>Fusobacteriati</taxon>
        <taxon>Fusobacteriota</taxon>
        <taxon>Fusobacteriia</taxon>
        <taxon>Fusobacteriales</taxon>
        <taxon>Fusobacteriaceae</taxon>
        <taxon>Cetobacterium</taxon>
    </lineage>
</organism>
<keyword evidence="6" id="KW-1185">Reference proteome</keyword>
<protein>
    <submittedName>
        <fullName evidence="5">LacI family DNA-binding transcriptional regulator</fullName>
    </submittedName>
</protein>
<dbReference type="RefSeq" id="WP_320314250.1">
    <property type="nucleotide sequence ID" value="NZ_JAVIKH010000015.1"/>
</dbReference>
<proteinExistence type="predicted"/>
<dbReference type="InterPro" id="IPR028082">
    <property type="entry name" value="Peripla_BP_I"/>
</dbReference>
<reference evidence="6" key="1">
    <citation type="submission" date="2023-07" db="EMBL/GenBank/DDBJ databases">
        <authorList>
            <person name="Colorado M.A."/>
            <person name="Villamil L.M."/>
            <person name="Melo J.F."/>
            <person name="Rodriguez J.A."/>
            <person name="Ruiz R.Y."/>
        </authorList>
    </citation>
    <scope>NUCLEOTIDE SEQUENCE [LARGE SCALE GENOMIC DNA]</scope>
    <source>
        <strain evidence="6">C33</strain>
    </source>
</reference>
<accession>A0ABU4WCX5</accession>
<dbReference type="Proteomes" id="UP001279681">
    <property type="component" value="Unassembled WGS sequence"/>
</dbReference>
<dbReference type="GO" id="GO:0003677">
    <property type="term" value="F:DNA binding"/>
    <property type="evidence" value="ECO:0007669"/>
    <property type="project" value="UniProtKB-KW"/>
</dbReference>
<gene>
    <name evidence="5" type="ORF">RFV38_10280</name>
</gene>